<dbReference type="GO" id="GO:0003735">
    <property type="term" value="F:structural constituent of ribosome"/>
    <property type="evidence" value="ECO:0007669"/>
    <property type="project" value="InterPro"/>
</dbReference>
<dbReference type="Proteomes" id="UP001159042">
    <property type="component" value="Unassembled WGS sequence"/>
</dbReference>
<dbReference type="PANTHER" id="PTHR13691">
    <property type="entry name" value="RIBOSOMAL PROTEIN L2"/>
    <property type="match status" value="1"/>
</dbReference>
<evidence type="ECO:0008006" key="9">
    <source>
        <dbReference type="Google" id="ProtNLM"/>
    </source>
</evidence>
<dbReference type="Pfam" id="PF03947">
    <property type="entry name" value="Ribosomal_L2_C"/>
    <property type="match status" value="1"/>
</dbReference>
<organism evidence="7 8">
    <name type="scientific">Exocentrus adspersus</name>
    <dbReference type="NCBI Taxonomy" id="1586481"/>
    <lineage>
        <taxon>Eukaryota</taxon>
        <taxon>Metazoa</taxon>
        <taxon>Ecdysozoa</taxon>
        <taxon>Arthropoda</taxon>
        <taxon>Hexapoda</taxon>
        <taxon>Insecta</taxon>
        <taxon>Pterygota</taxon>
        <taxon>Neoptera</taxon>
        <taxon>Endopterygota</taxon>
        <taxon>Coleoptera</taxon>
        <taxon>Polyphaga</taxon>
        <taxon>Cucujiformia</taxon>
        <taxon>Chrysomeloidea</taxon>
        <taxon>Cerambycidae</taxon>
        <taxon>Lamiinae</taxon>
        <taxon>Acanthocinini</taxon>
        <taxon>Exocentrus</taxon>
    </lineage>
</organism>
<dbReference type="InterPro" id="IPR022669">
    <property type="entry name" value="Ribosomal_uL2_C"/>
</dbReference>
<evidence type="ECO:0000256" key="1">
    <source>
        <dbReference type="ARBA" id="ARBA00005636"/>
    </source>
</evidence>
<dbReference type="InterPro" id="IPR002171">
    <property type="entry name" value="Ribosomal_uL2"/>
</dbReference>
<dbReference type="InterPro" id="IPR022666">
    <property type="entry name" value="Ribosomal_uL2_RNA-bd_dom"/>
</dbReference>
<dbReference type="InterPro" id="IPR014722">
    <property type="entry name" value="Rib_uL2_dom2"/>
</dbReference>
<dbReference type="Gene3D" id="2.40.50.140">
    <property type="entry name" value="Nucleic acid-binding proteins"/>
    <property type="match status" value="1"/>
</dbReference>
<keyword evidence="3" id="KW-0687">Ribonucleoprotein</keyword>
<accession>A0AAV8V842</accession>
<evidence type="ECO:0000313" key="7">
    <source>
        <dbReference type="EMBL" id="KAJ8910353.1"/>
    </source>
</evidence>
<comment type="caution">
    <text evidence="7">The sequence shown here is derived from an EMBL/GenBank/DDBJ whole genome shotgun (WGS) entry which is preliminary data.</text>
</comment>
<dbReference type="SUPFAM" id="SSF50249">
    <property type="entry name" value="Nucleic acid-binding proteins"/>
    <property type="match status" value="1"/>
</dbReference>
<sequence length="309" mass="34485">MSCLTRSFQTLVLSTIPVNISSPKILGTVRYMAKYVEKPEIGRGKSFRRIVHFPEEYTVKPLGVTNLAGRDPNSGRVVVKGIGGGIKHKYHWIEWKREGPSEGAPQIERVMKVIKDGCRTAFVALVAYNDKLKYILATENMKAGDIIRTSSYIPRIPVRPNEGDAYPLGALPIGTQVNCIEKYPGFGGTLVHAAGTYATILRKAPDDHIVVMMPSKREFSLPAICMCTVGRISNVEHSSTPIGSAQRNRELGNRPRSGLWQRKKGIHGRKIRRPPPVQTIARKDKGNTEIVTFSCDRPLIPTKFHQFHY</sequence>
<evidence type="ECO:0000259" key="6">
    <source>
        <dbReference type="SMART" id="SM01383"/>
    </source>
</evidence>
<feature type="domain" description="Large ribosomal subunit protein uL2 RNA-binding" evidence="6">
    <location>
        <begin position="69"/>
        <end position="149"/>
    </location>
</feature>
<evidence type="ECO:0000313" key="8">
    <source>
        <dbReference type="Proteomes" id="UP001159042"/>
    </source>
</evidence>
<dbReference type="EMBL" id="JANEYG010000314">
    <property type="protein sequence ID" value="KAJ8910353.1"/>
    <property type="molecule type" value="Genomic_DNA"/>
</dbReference>
<dbReference type="SMART" id="SM01382">
    <property type="entry name" value="Ribosomal_L2_C"/>
    <property type="match status" value="1"/>
</dbReference>
<gene>
    <name evidence="7" type="ORF">NQ315_004969</name>
</gene>
<evidence type="ECO:0000256" key="2">
    <source>
        <dbReference type="ARBA" id="ARBA00022980"/>
    </source>
</evidence>
<comment type="similarity">
    <text evidence="1">Belongs to the universal ribosomal protein uL2 family.</text>
</comment>
<dbReference type="GO" id="GO:0032543">
    <property type="term" value="P:mitochondrial translation"/>
    <property type="evidence" value="ECO:0007669"/>
    <property type="project" value="TreeGrafter"/>
</dbReference>
<evidence type="ECO:0000259" key="5">
    <source>
        <dbReference type="SMART" id="SM01382"/>
    </source>
</evidence>
<dbReference type="PANTHER" id="PTHR13691:SF73">
    <property type="entry name" value="LARGE RIBOSOMAL SUBUNIT PROTEIN UL2M"/>
    <property type="match status" value="1"/>
</dbReference>
<keyword evidence="8" id="KW-1185">Reference proteome</keyword>
<dbReference type="InterPro" id="IPR012340">
    <property type="entry name" value="NA-bd_OB-fold"/>
</dbReference>
<proteinExistence type="inferred from homology"/>
<feature type="region of interest" description="Disordered" evidence="4">
    <location>
        <begin position="238"/>
        <end position="257"/>
    </location>
</feature>
<dbReference type="GO" id="GO:0003723">
    <property type="term" value="F:RNA binding"/>
    <property type="evidence" value="ECO:0007669"/>
    <property type="project" value="TreeGrafter"/>
</dbReference>
<dbReference type="AlphaFoldDB" id="A0AAV8V842"/>
<dbReference type="Pfam" id="PF00181">
    <property type="entry name" value="Ribosomal_L2_N"/>
    <property type="match status" value="1"/>
</dbReference>
<dbReference type="FunFam" id="2.30.30.30:FF:000048">
    <property type="entry name" value="Mitochondrial ribosomal protein L2"/>
    <property type="match status" value="1"/>
</dbReference>
<evidence type="ECO:0000256" key="3">
    <source>
        <dbReference type="ARBA" id="ARBA00023274"/>
    </source>
</evidence>
<evidence type="ECO:0000256" key="4">
    <source>
        <dbReference type="SAM" id="MobiDB-lite"/>
    </source>
</evidence>
<dbReference type="InterPro" id="IPR008991">
    <property type="entry name" value="Translation_prot_SH3-like_sf"/>
</dbReference>
<dbReference type="SMART" id="SM01383">
    <property type="entry name" value="Ribosomal_L2"/>
    <property type="match status" value="1"/>
</dbReference>
<dbReference type="Gene3D" id="2.30.30.30">
    <property type="match status" value="1"/>
</dbReference>
<feature type="domain" description="Large ribosomal subunit protein uL2 C-terminal" evidence="5">
    <location>
        <begin position="160"/>
        <end position="276"/>
    </location>
</feature>
<keyword evidence="2" id="KW-0689">Ribosomal protein</keyword>
<reference evidence="7 8" key="1">
    <citation type="journal article" date="2023" name="Insect Mol. Biol.">
        <title>Genome sequencing provides insights into the evolution of gene families encoding plant cell wall-degrading enzymes in longhorned beetles.</title>
        <authorList>
            <person name="Shin N.R."/>
            <person name="Okamura Y."/>
            <person name="Kirsch R."/>
            <person name="Pauchet Y."/>
        </authorList>
    </citation>
    <scope>NUCLEOTIDE SEQUENCE [LARGE SCALE GENOMIC DNA]</scope>
    <source>
        <strain evidence="7">EAD_L_NR</strain>
    </source>
</reference>
<protein>
    <recommendedName>
        <fullName evidence="9">Ribosomal protein L2</fullName>
    </recommendedName>
</protein>
<dbReference type="GO" id="GO:0005762">
    <property type="term" value="C:mitochondrial large ribosomal subunit"/>
    <property type="evidence" value="ECO:0007669"/>
    <property type="project" value="TreeGrafter"/>
</dbReference>
<name>A0AAV8V842_9CUCU</name>
<dbReference type="SUPFAM" id="SSF50104">
    <property type="entry name" value="Translation proteins SH3-like domain"/>
    <property type="match status" value="1"/>
</dbReference>